<name>A0A318SJQ7_9BURK</name>
<dbReference type="InterPro" id="IPR035919">
    <property type="entry name" value="EAL_sf"/>
</dbReference>
<dbReference type="CDD" id="cd01948">
    <property type="entry name" value="EAL"/>
    <property type="match status" value="1"/>
</dbReference>
<gene>
    <name evidence="2" type="ORF">DFQ15_10345</name>
</gene>
<dbReference type="GO" id="GO:0071111">
    <property type="term" value="F:cyclic-guanylate-specific phosphodiesterase activity"/>
    <property type="evidence" value="ECO:0007669"/>
    <property type="project" value="InterPro"/>
</dbReference>
<evidence type="ECO:0000313" key="2">
    <source>
        <dbReference type="EMBL" id="PYE79058.1"/>
    </source>
</evidence>
<protein>
    <submittedName>
        <fullName evidence="2">EAL domain-containing protein (Putative c-di-GMP-specific phosphodiesterase class I)</fullName>
    </submittedName>
</protein>
<dbReference type="InterPro" id="IPR050706">
    <property type="entry name" value="Cyclic-di-GMP_PDE-like"/>
</dbReference>
<accession>A0A318SJQ7</accession>
<evidence type="ECO:0000313" key="3">
    <source>
        <dbReference type="Proteomes" id="UP000247540"/>
    </source>
</evidence>
<dbReference type="PROSITE" id="PS50883">
    <property type="entry name" value="EAL"/>
    <property type="match status" value="1"/>
</dbReference>
<keyword evidence="3" id="KW-1185">Reference proteome</keyword>
<feature type="domain" description="EAL" evidence="1">
    <location>
        <begin position="1"/>
        <end position="229"/>
    </location>
</feature>
<dbReference type="SMART" id="SM00052">
    <property type="entry name" value="EAL"/>
    <property type="match status" value="1"/>
</dbReference>
<dbReference type="EMBL" id="QJTC01000003">
    <property type="protein sequence ID" value="PYE79058.1"/>
    <property type="molecule type" value="Genomic_DNA"/>
</dbReference>
<dbReference type="PANTHER" id="PTHR33121">
    <property type="entry name" value="CYCLIC DI-GMP PHOSPHODIESTERASE PDEF"/>
    <property type="match status" value="1"/>
</dbReference>
<evidence type="ECO:0000259" key="1">
    <source>
        <dbReference type="PROSITE" id="PS50883"/>
    </source>
</evidence>
<proteinExistence type="predicted"/>
<dbReference type="Gene3D" id="3.20.20.450">
    <property type="entry name" value="EAL domain"/>
    <property type="match status" value="1"/>
</dbReference>
<sequence>MAFQPIVDVAQRTVFGYEALVRGLQGEDASSILSQVGPRNRYAFDQACRVRAIELASTLGLQSMLSINFLPNAVYRAEACIRLTLATAEKCRFPLERIMFELTEDERTSDVPHLVSIFSEYRKRGFITAIDDFGAGFSNFGLLVDFAPDVIKIDMHLLRNIHLDARRRTIAQGLLAICHGLGSRVIAEGVEQPDEVKVLRDMGVTLFQGYVFARPALAALPPVDWSGALGKA</sequence>
<reference evidence="2 3" key="1">
    <citation type="submission" date="2018-06" db="EMBL/GenBank/DDBJ databases">
        <title>Genomic Encyclopedia of Type Strains, Phase III (KMG-III): the genomes of soil and plant-associated and newly described type strains.</title>
        <authorList>
            <person name="Whitman W."/>
        </authorList>
    </citation>
    <scope>NUCLEOTIDE SEQUENCE [LARGE SCALE GENOMIC DNA]</scope>
    <source>
        <strain evidence="2 3">CECT 7646</strain>
    </source>
</reference>
<dbReference type="SUPFAM" id="SSF141868">
    <property type="entry name" value="EAL domain-like"/>
    <property type="match status" value="1"/>
</dbReference>
<organism evidence="2 3">
    <name type="scientific">Xylophilus ampelinus</name>
    <dbReference type="NCBI Taxonomy" id="54067"/>
    <lineage>
        <taxon>Bacteria</taxon>
        <taxon>Pseudomonadati</taxon>
        <taxon>Pseudomonadota</taxon>
        <taxon>Betaproteobacteria</taxon>
        <taxon>Burkholderiales</taxon>
        <taxon>Xylophilus</taxon>
    </lineage>
</organism>
<dbReference type="Proteomes" id="UP000247540">
    <property type="component" value="Unassembled WGS sequence"/>
</dbReference>
<dbReference type="PANTHER" id="PTHR33121:SF15">
    <property type="entry name" value="BLUE LIGHT- AND TEMPERATURE-REGULATED ANTIREPRESSOR BLUF"/>
    <property type="match status" value="1"/>
</dbReference>
<dbReference type="AlphaFoldDB" id="A0A318SJQ7"/>
<dbReference type="Pfam" id="PF00563">
    <property type="entry name" value="EAL"/>
    <property type="match status" value="1"/>
</dbReference>
<dbReference type="InterPro" id="IPR001633">
    <property type="entry name" value="EAL_dom"/>
</dbReference>
<comment type="caution">
    <text evidence="2">The sequence shown here is derived from an EMBL/GenBank/DDBJ whole genome shotgun (WGS) entry which is preliminary data.</text>
</comment>